<dbReference type="Gene3D" id="3.60.120.10">
    <property type="entry name" value="Anthranilate synthase"/>
    <property type="match status" value="1"/>
</dbReference>
<feature type="region of interest" description="Disordered" evidence="1">
    <location>
        <begin position="52"/>
        <end position="83"/>
    </location>
</feature>
<dbReference type="InterPro" id="IPR019999">
    <property type="entry name" value="Anth_synth_I-like"/>
</dbReference>
<protein>
    <submittedName>
        <fullName evidence="3">Anthranilate synthase component I family protein</fullName>
    </submittedName>
</protein>
<proteinExistence type="predicted"/>
<gene>
    <name evidence="3" type="ORF">KDA27_06675</name>
</gene>
<organism evidence="3 4">
    <name type="scientific">Eiseniibacteriota bacterium</name>
    <dbReference type="NCBI Taxonomy" id="2212470"/>
    <lineage>
        <taxon>Bacteria</taxon>
        <taxon>Candidatus Eiseniibacteriota</taxon>
    </lineage>
</organism>
<dbReference type="Pfam" id="PF00425">
    <property type="entry name" value="Chorismate_bind"/>
    <property type="match status" value="1"/>
</dbReference>
<dbReference type="GO" id="GO:0000162">
    <property type="term" value="P:L-tryptophan biosynthetic process"/>
    <property type="evidence" value="ECO:0007669"/>
    <property type="project" value="TreeGrafter"/>
</dbReference>
<dbReference type="PANTHER" id="PTHR11236">
    <property type="entry name" value="AMINOBENZOATE/ANTHRANILATE SYNTHASE"/>
    <property type="match status" value="1"/>
</dbReference>
<dbReference type="AlphaFoldDB" id="A0A956SCH2"/>
<comment type="caution">
    <text evidence="3">The sequence shown here is derived from an EMBL/GenBank/DDBJ whole genome shotgun (WGS) entry which is preliminary data.</text>
</comment>
<sequence>MTVSTYSMSGTAEPIDVLFQVAKSLRSPVLLDSTLHGEDAWTILTAEPSREIDDELPPWRPGPSSTASTLSAERDPRPPLPEDMPPFRTGWIGFLSYESGPALNPDLTTRPRDGCVPRMHWSQYRASIAYRHSDRTWWLSWANDESAMLQGQELRRCLANAASSGRASLSRAYDVGSPEPEVSLDSYVRKVEAIQEWIARGHIYQANLTYQMRAAFEGRGLDLYPELRRTSPVPFGAYLRIDHPAPDHPEGATDAPLEILAASPELYLSTRGTTIRTRPIKGTRPRALSNPERDAALARELFLSEKDRAELTMIVDLERNDLGRVCEYGSVRTHAFPRVESYRGVHHLVADVEGKLRPSVSLKEILAATFPGGSVTGAPKIRAMELIAELESSPRGIYTGALGYLDDSGDMTLSLTIRTLSITPGRERELRFGVGGGIVADSVPAHEWAETEHKAKTLVEALRSRDEAAASDSA</sequence>
<feature type="domain" description="Chorismate-utilising enzyme C-terminal" evidence="2">
    <location>
        <begin position="185"/>
        <end position="454"/>
    </location>
</feature>
<evidence type="ECO:0000313" key="3">
    <source>
        <dbReference type="EMBL" id="MCA9755467.1"/>
    </source>
</evidence>
<dbReference type="EMBL" id="JAGQHS010000023">
    <property type="protein sequence ID" value="MCA9755467.1"/>
    <property type="molecule type" value="Genomic_DNA"/>
</dbReference>
<reference evidence="3" key="2">
    <citation type="journal article" date="2021" name="Microbiome">
        <title>Successional dynamics and alternative stable states in a saline activated sludge microbial community over 9 years.</title>
        <authorList>
            <person name="Wang Y."/>
            <person name="Ye J."/>
            <person name="Ju F."/>
            <person name="Liu L."/>
            <person name="Boyd J.A."/>
            <person name="Deng Y."/>
            <person name="Parks D.H."/>
            <person name="Jiang X."/>
            <person name="Yin X."/>
            <person name="Woodcroft B.J."/>
            <person name="Tyson G.W."/>
            <person name="Hugenholtz P."/>
            <person name="Polz M.F."/>
            <person name="Zhang T."/>
        </authorList>
    </citation>
    <scope>NUCLEOTIDE SEQUENCE</scope>
    <source>
        <strain evidence="3">HKST-UBA02</strain>
    </source>
</reference>
<dbReference type="PRINTS" id="PR00095">
    <property type="entry name" value="ANTSNTHASEI"/>
</dbReference>
<reference evidence="3" key="1">
    <citation type="submission" date="2020-04" db="EMBL/GenBank/DDBJ databases">
        <authorList>
            <person name="Zhang T."/>
        </authorList>
    </citation>
    <scope>NUCLEOTIDE SEQUENCE</scope>
    <source>
        <strain evidence="3">HKST-UBA02</strain>
    </source>
</reference>
<accession>A0A956SCH2</accession>
<dbReference type="SUPFAM" id="SSF56322">
    <property type="entry name" value="ADC synthase"/>
    <property type="match status" value="1"/>
</dbReference>
<dbReference type="InterPro" id="IPR015890">
    <property type="entry name" value="Chorismate_C"/>
</dbReference>
<evidence type="ECO:0000313" key="4">
    <source>
        <dbReference type="Proteomes" id="UP000739538"/>
    </source>
</evidence>
<evidence type="ECO:0000256" key="1">
    <source>
        <dbReference type="SAM" id="MobiDB-lite"/>
    </source>
</evidence>
<dbReference type="Proteomes" id="UP000739538">
    <property type="component" value="Unassembled WGS sequence"/>
</dbReference>
<dbReference type="InterPro" id="IPR005801">
    <property type="entry name" value="ADC_synthase"/>
</dbReference>
<evidence type="ECO:0000259" key="2">
    <source>
        <dbReference type="Pfam" id="PF00425"/>
    </source>
</evidence>
<dbReference type="PANTHER" id="PTHR11236:SF9">
    <property type="entry name" value="ANTHRANILATE SYNTHASE COMPONENT 1"/>
    <property type="match status" value="1"/>
</dbReference>
<name>A0A956SCH2_UNCEI</name>